<evidence type="ECO:0000256" key="2">
    <source>
        <dbReference type="ARBA" id="ARBA00022840"/>
    </source>
</evidence>
<reference evidence="4" key="1">
    <citation type="submission" date="2017-08" db="EMBL/GenBank/DDBJ databases">
        <title>A dynamic microbial community with high functional redundancy inhabits the cold, oxic subseafloor aquifer.</title>
        <authorList>
            <person name="Tully B.J."/>
            <person name="Wheat C.G."/>
            <person name="Glazer B.T."/>
            <person name="Huber J.A."/>
        </authorList>
    </citation>
    <scope>NUCLEOTIDE SEQUENCE [LARGE SCALE GENOMIC DNA]</scope>
</reference>
<dbReference type="AlphaFoldDB" id="A0A2A5B8F2"/>
<keyword evidence="2" id="KW-0067">ATP-binding</keyword>
<evidence type="ECO:0000256" key="1">
    <source>
        <dbReference type="ARBA" id="ARBA00022741"/>
    </source>
</evidence>
<dbReference type="GO" id="GO:0005886">
    <property type="term" value="C:plasma membrane"/>
    <property type="evidence" value="ECO:0007669"/>
    <property type="project" value="TreeGrafter"/>
</dbReference>
<dbReference type="PANTHER" id="PTHR32309">
    <property type="entry name" value="TYROSINE-PROTEIN KINASE"/>
    <property type="match status" value="1"/>
</dbReference>
<keyword evidence="1" id="KW-0547">Nucleotide-binding</keyword>
<organism evidence="3 4">
    <name type="scientific">SAR86 cluster bacterium</name>
    <dbReference type="NCBI Taxonomy" id="2030880"/>
    <lineage>
        <taxon>Bacteria</taxon>
        <taxon>Pseudomonadati</taxon>
        <taxon>Pseudomonadota</taxon>
        <taxon>Gammaproteobacteria</taxon>
        <taxon>SAR86 cluster</taxon>
    </lineage>
</organism>
<gene>
    <name evidence="3" type="ORF">COA96_03625</name>
</gene>
<dbReference type="Proteomes" id="UP000218327">
    <property type="component" value="Unassembled WGS sequence"/>
</dbReference>
<accession>A0A2A5B8F2</accession>
<dbReference type="CDD" id="cd05387">
    <property type="entry name" value="BY-kinase"/>
    <property type="match status" value="1"/>
</dbReference>
<dbReference type="EMBL" id="NVVJ01000007">
    <property type="protein sequence ID" value="PCJ27286.1"/>
    <property type="molecule type" value="Genomic_DNA"/>
</dbReference>
<sequence>MANAEQPAPKFVIVDSSDVLESIESKAPVKSSSKDEFAERGIIHPSMKDTRVLNAFRNLRTSLLPKMESYNSCLLVSSVVQGGGASFNAINLAAAFTLDRQRSALLVDCNFRHPSLADALGVDAPYGLYDFVTDQIDDIDRMIYPTIVPRLQLVPCGQIAEEEHVEFFTGERMRAFLHEAKNQDPNRIIILDAPPILDSADTPILSELVDYVLLVLPYRGASASKIDKTIKVMGNDKIIGFVLNN</sequence>
<dbReference type="InterPro" id="IPR005702">
    <property type="entry name" value="Wzc-like_C"/>
</dbReference>
<protein>
    <submittedName>
        <fullName evidence="3">Polysaccharide biosynthesis protein</fullName>
    </submittedName>
</protein>
<evidence type="ECO:0000313" key="3">
    <source>
        <dbReference type="EMBL" id="PCJ27286.1"/>
    </source>
</evidence>
<comment type="caution">
    <text evidence="3">The sequence shown here is derived from an EMBL/GenBank/DDBJ whole genome shotgun (WGS) entry which is preliminary data.</text>
</comment>
<dbReference type="PANTHER" id="PTHR32309:SF13">
    <property type="entry name" value="FERRIC ENTEROBACTIN TRANSPORT PROTEIN FEPE"/>
    <property type="match status" value="1"/>
</dbReference>
<evidence type="ECO:0000313" key="4">
    <source>
        <dbReference type="Proteomes" id="UP000218327"/>
    </source>
</evidence>
<dbReference type="InterPro" id="IPR050445">
    <property type="entry name" value="Bact_polysacc_biosynth/exp"/>
</dbReference>
<dbReference type="SUPFAM" id="SSF52540">
    <property type="entry name" value="P-loop containing nucleoside triphosphate hydrolases"/>
    <property type="match status" value="1"/>
</dbReference>
<proteinExistence type="predicted"/>
<dbReference type="Gene3D" id="3.40.50.300">
    <property type="entry name" value="P-loop containing nucleotide triphosphate hydrolases"/>
    <property type="match status" value="1"/>
</dbReference>
<dbReference type="GO" id="GO:0004713">
    <property type="term" value="F:protein tyrosine kinase activity"/>
    <property type="evidence" value="ECO:0007669"/>
    <property type="project" value="TreeGrafter"/>
</dbReference>
<name>A0A2A5B8F2_9GAMM</name>
<dbReference type="InterPro" id="IPR027417">
    <property type="entry name" value="P-loop_NTPase"/>
</dbReference>